<dbReference type="InterPro" id="IPR052997">
    <property type="entry name" value="RRT15-like"/>
</dbReference>
<dbReference type="OrthoDB" id="10067222at2759"/>
<dbReference type="AlphaFoldDB" id="A0A8S0T9U3"/>
<dbReference type="Gramene" id="OE9A029017T1">
    <property type="protein sequence ID" value="OE9A029017C1"/>
    <property type="gene ID" value="OE9A029017"/>
</dbReference>
<proteinExistence type="predicted"/>
<evidence type="ECO:0000313" key="1">
    <source>
        <dbReference type="EMBL" id="CAA3001838.1"/>
    </source>
</evidence>
<dbReference type="PANTHER" id="PTHR33047:SF8">
    <property type="entry name" value="REGULATOR OF RDNA TRANSCRIPTION PROTEIN 15"/>
    <property type="match status" value="1"/>
</dbReference>
<dbReference type="EMBL" id="CACTIH010005785">
    <property type="protein sequence ID" value="CAA3001838.1"/>
    <property type="molecule type" value="Genomic_DNA"/>
</dbReference>
<evidence type="ECO:0008006" key="3">
    <source>
        <dbReference type="Google" id="ProtNLM"/>
    </source>
</evidence>
<dbReference type="PANTHER" id="PTHR33047">
    <property type="entry name" value="PROTEIN TAR1"/>
    <property type="match status" value="1"/>
</dbReference>
<reference evidence="1 2" key="1">
    <citation type="submission" date="2019-12" db="EMBL/GenBank/DDBJ databases">
        <authorList>
            <person name="Alioto T."/>
            <person name="Alioto T."/>
            <person name="Gomez Garrido J."/>
        </authorList>
    </citation>
    <scope>NUCLEOTIDE SEQUENCE [LARGE SCALE GENOMIC DNA]</scope>
</reference>
<name>A0A8S0T9U3_OLEEU</name>
<organism evidence="1 2">
    <name type="scientific">Olea europaea subsp. europaea</name>
    <dbReference type="NCBI Taxonomy" id="158383"/>
    <lineage>
        <taxon>Eukaryota</taxon>
        <taxon>Viridiplantae</taxon>
        <taxon>Streptophyta</taxon>
        <taxon>Embryophyta</taxon>
        <taxon>Tracheophyta</taxon>
        <taxon>Spermatophyta</taxon>
        <taxon>Magnoliopsida</taxon>
        <taxon>eudicotyledons</taxon>
        <taxon>Gunneridae</taxon>
        <taxon>Pentapetalae</taxon>
        <taxon>asterids</taxon>
        <taxon>lamiids</taxon>
        <taxon>Lamiales</taxon>
        <taxon>Oleaceae</taxon>
        <taxon>Oleeae</taxon>
        <taxon>Olea</taxon>
    </lineage>
</organism>
<gene>
    <name evidence="1" type="ORF">OLEA9_A029017</name>
</gene>
<comment type="caution">
    <text evidence="1">The sequence shown here is derived from an EMBL/GenBank/DDBJ whole genome shotgun (WGS) entry which is preliminary data.</text>
</comment>
<sequence length="122" mass="13297">MTGTQPHFQAFLGSKATLSLTIPHHIFKSSVKDFAHRSMEIVLQGDRCSTSTVRALPMTGAPGVMRPLLADIEGSKSNVVMNAWLPQTSYLCGNFSNTSSFKFQRSKGSLGHALMVRIRTGN</sequence>
<dbReference type="Proteomes" id="UP000594638">
    <property type="component" value="Unassembled WGS sequence"/>
</dbReference>
<keyword evidence="2" id="KW-1185">Reference proteome</keyword>
<accession>A0A8S0T9U3</accession>
<evidence type="ECO:0000313" key="2">
    <source>
        <dbReference type="Proteomes" id="UP000594638"/>
    </source>
</evidence>
<protein>
    <recommendedName>
        <fullName evidence="3">Senescence-associated protein</fullName>
    </recommendedName>
</protein>